<keyword evidence="2" id="KW-1185">Reference proteome</keyword>
<dbReference type="Proteomes" id="UP000799764">
    <property type="component" value="Unassembled WGS sequence"/>
</dbReference>
<accession>A0A9P4PNN5</accession>
<dbReference type="AlphaFoldDB" id="A0A9P4PNN5"/>
<organism evidence="1 2">
    <name type="scientific">Karstenula rhodostoma CBS 690.94</name>
    <dbReference type="NCBI Taxonomy" id="1392251"/>
    <lineage>
        <taxon>Eukaryota</taxon>
        <taxon>Fungi</taxon>
        <taxon>Dikarya</taxon>
        <taxon>Ascomycota</taxon>
        <taxon>Pezizomycotina</taxon>
        <taxon>Dothideomycetes</taxon>
        <taxon>Pleosporomycetidae</taxon>
        <taxon>Pleosporales</taxon>
        <taxon>Massarineae</taxon>
        <taxon>Didymosphaeriaceae</taxon>
        <taxon>Karstenula</taxon>
    </lineage>
</organism>
<protein>
    <recommendedName>
        <fullName evidence="3">F-box domain-containing protein</fullName>
    </recommendedName>
</protein>
<evidence type="ECO:0008006" key="3">
    <source>
        <dbReference type="Google" id="ProtNLM"/>
    </source>
</evidence>
<sequence length="429" mass="48129">MTPKTLLDLPDELLLQLPLYIQNIEDFKNASSACRHLRNVFADTLPKTILRLASRSAPTFFSPHPHFLVLAVARQIATWAVASGAGTERRVERLVEAFRDGMKGILSLALHDDVEGVGLTMDDVRRMYEARFTLINPLNTTIDAMVGKQWYAQPNFWNGGAEDAFTLYADVSSATFQLLVYGELFGSTMASYLQPSDERKPGLGIDTRIEFIKYCIPDMVCTPNTSRTDGFEVLPLGPYAEGAEGNPDGEKVEGNQTALAHLVGGAMFEGVSWKRVWRRVLIAAGAEDNEDGKWPKSWIERIQRTEFRNQRSTVEREMTDLVGGDDDVGNEASSWRFFLFWNALTQAGGLQTMDMVAQFKGREENHDAAVMKPEWKAHILRLRDQLLALNDKDEPGFKELGRRRKLKVSEAPNLGAELYWCCAGMWSGL</sequence>
<name>A0A9P4PNN5_9PLEO</name>
<reference evidence="1" key="1">
    <citation type="journal article" date="2020" name="Stud. Mycol.">
        <title>101 Dothideomycetes genomes: a test case for predicting lifestyles and emergence of pathogens.</title>
        <authorList>
            <person name="Haridas S."/>
            <person name="Albert R."/>
            <person name="Binder M."/>
            <person name="Bloem J."/>
            <person name="Labutti K."/>
            <person name="Salamov A."/>
            <person name="Andreopoulos B."/>
            <person name="Baker S."/>
            <person name="Barry K."/>
            <person name="Bills G."/>
            <person name="Bluhm B."/>
            <person name="Cannon C."/>
            <person name="Castanera R."/>
            <person name="Culley D."/>
            <person name="Daum C."/>
            <person name="Ezra D."/>
            <person name="Gonzalez J."/>
            <person name="Henrissat B."/>
            <person name="Kuo A."/>
            <person name="Liang C."/>
            <person name="Lipzen A."/>
            <person name="Lutzoni F."/>
            <person name="Magnuson J."/>
            <person name="Mondo S."/>
            <person name="Nolan M."/>
            <person name="Ohm R."/>
            <person name="Pangilinan J."/>
            <person name="Park H.-J."/>
            <person name="Ramirez L."/>
            <person name="Alfaro M."/>
            <person name="Sun H."/>
            <person name="Tritt A."/>
            <person name="Yoshinaga Y."/>
            <person name="Zwiers L.-H."/>
            <person name="Turgeon B."/>
            <person name="Goodwin S."/>
            <person name="Spatafora J."/>
            <person name="Crous P."/>
            <person name="Grigoriev I."/>
        </authorList>
    </citation>
    <scope>NUCLEOTIDE SEQUENCE</scope>
    <source>
        <strain evidence="1">CBS 690.94</strain>
    </source>
</reference>
<proteinExistence type="predicted"/>
<evidence type="ECO:0000313" key="2">
    <source>
        <dbReference type="Proteomes" id="UP000799764"/>
    </source>
</evidence>
<comment type="caution">
    <text evidence="1">The sequence shown here is derived from an EMBL/GenBank/DDBJ whole genome shotgun (WGS) entry which is preliminary data.</text>
</comment>
<dbReference type="OrthoDB" id="2853639at2759"/>
<gene>
    <name evidence="1" type="ORF">P171DRAFT_428532</name>
</gene>
<dbReference type="EMBL" id="MU001495">
    <property type="protein sequence ID" value="KAF2448464.1"/>
    <property type="molecule type" value="Genomic_DNA"/>
</dbReference>
<evidence type="ECO:0000313" key="1">
    <source>
        <dbReference type="EMBL" id="KAF2448464.1"/>
    </source>
</evidence>